<dbReference type="EMBL" id="UYRU01042871">
    <property type="protein sequence ID" value="VDK78442.1"/>
    <property type="molecule type" value="Genomic_DNA"/>
</dbReference>
<organism evidence="2 3">
    <name type="scientific">Dibothriocephalus latus</name>
    <name type="common">Fish tapeworm</name>
    <name type="synonym">Diphyllobothrium latum</name>
    <dbReference type="NCBI Taxonomy" id="60516"/>
    <lineage>
        <taxon>Eukaryota</taxon>
        <taxon>Metazoa</taxon>
        <taxon>Spiralia</taxon>
        <taxon>Lophotrochozoa</taxon>
        <taxon>Platyhelminthes</taxon>
        <taxon>Cestoda</taxon>
        <taxon>Eucestoda</taxon>
        <taxon>Diphyllobothriidea</taxon>
        <taxon>Diphyllobothriidae</taxon>
        <taxon>Dibothriocephalus</taxon>
    </lineage>
</organism>
<feature type="compositionally biased region" description="Pro residues" evidence="1">
    <location>
        <begin position="270"/>
        <end position="279"/>
    </location>
</feature>
<feature type="region of interest" description="Disordered" evidence="1">
    <location>
        <begin position="1"/>
        <end position="27"/>
    </location>
</feature>
<evidence type="ECO:0000313" key="3">
    <source>
        <dbReference type="Proteomes" id="UP000281553"/>
    </source>
</evidence>
<dbReference type="PANTHER" id="PTHR16058:SF4">
    <property type="entry name" value="DOUBLE ZINC RIBBON AND ANKYRIN REPEAT-CONTAINING PROTEIN 1"/>
    <property type="match status" value="1"/>
</dbReference>
<proteinExistence type="predicted"/>
<dbReference type="Proteomes" id="UP000281553">
    <property type="component" value="Unassembled WGS sequence"/>
</dbReference>
<reference evidence="2 3" key="1">
    <citation type="submission" date="2018-11" db="EMBL/GenBank/DDBJ databases">
        <authorList>
            <consortium name="Pathogen Informatics"/>
        </authorList>
    </citation>
    <scope>NUCLEOTIDE SEQUENCE [LARGE SCALE GENOMIC DNA]</scope>
</reference>
<name>A0A3P6SRF1_DIBLA</name>
<evidence type="ECO:0000256" key="1">
    <source>
        <dbReference type="SAM" id="MobiDB-lite"/>
    </source>
</evidence>
<dbReference type="InterPro" id="IPR026876">
    <property type="entry name" value="Fn3_assoc_repeat"/>
</dbReference>
<dbReference type="PANTHER" id="PTHR16058">
    <property type="entry name" value="DOUBLE ZINC RIBBON AND ANKYRIN REPEAT-CONTAINING PROTEIN 1"/>
    <property type="match status" value="1"/>
</dbReference>
<protein>
    <submittedName>
        <fullName evidence="2">Uncharacterized protein</fullName>
    </submittedName>
</protein>
<evidence type="ECO:0000313" key="2">
    <source>
        <dbReference type="EMBL" id="VDK78442.1"/>
    </source>
</evidence>
<feature type="region of interest" description="Disordered" evidence="1">
    <location>
        <begin position="263"/>
        <end position="285"/>
    </location>
</feature>
<accession>A0A3P6SRF1</accession>
<gene>
    <name evidence="2" type="ORF">DILT_LOCUS2945</name>
</gene>
<dbReference type="InterPro" id="IPR052481">
    <property type="entry name" value="DZAN1"/>
</dbReference>
<dbReference type="Pfam" id="PF13287">
    <property type="entry name" value="Fn3_assoc"/>
    <property type="match status" value="1"/>
</dbReference>
<keyword evidence="3" id="KW-1185">Reference proteome</keyword>
<dbReference type="OrthoDB" id="37886at2759"/>
<dbReference type="AlphaFoldDB" id="A0A3P6SRF1"/>
<sequence length="373" mass="40493">MPLAGGISAPSITPLRAHPSGKSSANIDTGTYIEIETESRNCVIFFTTNGDTPHPYRRIVAGREITYRYRAPFQLRVGKRTIKAMAVHKHTKAESPVMTKTFQVVEIEPFDDSEISVNNDDEDDDMALSLTSPHHTALVPVGGDAFLDTDESVDGILRKSADQGFAATNHSGTQINVWGGVPGVGWDVRTPDGGNFSSNFLAPQQAPFPQMMNPMPPVETGISQEQLSAVVNHLSQFIDQMRQRTVGELQGSLNQVVGHILKAMPKEKPPPPPQPPLTAPPIQSAEDALSGNGLLKQQLLSILQGLLKANQTNSALSGMVGLELGKVSYTDCEGSPHLKCLAIRYDTNFHFYDRIDVVQCSLTDCRRATLDAP</sequence>